<comment type="caution">
    <text evidence="1">The sequence shown here is derived from an EMBL/GenBank/DDBJ whole genome shotgun (WGS) entry which is preliminary data.</text>
</comment>
<proteinExistence type="predicted"/>
<evidence type="ECO:0000313" key="2">
    <source>
        <dbReference type="Proteomes" id="UP000640426"/>
    </source>
</evidence>
<dbReference type="Proteomes" id="UP000640426">
    <property type="component" value="Unassembled WGS sequence"/>
</dbReference>
<dbReference type="RefSeq" id="WP_233151101.1">
    <property type="nucleotide sequence ID" value="NZ_JAELXS010000010.1"/>
</dbReference>
<name>A0ABS0XTI3_9SPHN</name>
<dbReference type="EMBL" id="JAELXS010000010">
    <property type="protein sequence ID" value="MBJ6123338.1"/>
    <property type="molecule type" value="Genomic_DNA"/>
</dbReference>
<evidence type="ECO:0000313" key="1">
    <source>
        <dbReference type="EMBL" id="MBJ6123338.1"/>
    </source>
</evidence>
<evidence type="ECO:0008006" key="3">
    <source>
        <dbReference type="Google" id="ProtNLM"/>
    </source>
</evidence>
<dbReference type="Pfam" id="PF05045">
    <property type="entry name" value="RgpF"/>
    <property type="match status" value="1"/>
</dbReference>
<keyword evidence="2" id="KW-1185">Reference proteome</keyword>
<gene>
    <name evidence="1" type="ORF">JAO74_16240</name>
</gene>
<accession>A0ABS0XTI3</accession>
<reference evidence="2" key="1">
    <citation type="submission" date="2020-12" db="EMBL/GenBank/DDBJ databases">
        <title>Hymenobacter sp.</title>
        <authorList>
            <person name="Kim M.K."/>
        </authorList>
    </citation>
    <scope>NUCLEOTIDE SEQUENCE [LARGE SCALE GENOMIC DNA]</scope>
    <source>
        <strain evidence="2">BT553</strain>
    </source>
</reference>
<dbReference type="InterPro" id="IPR007739">
    <property type="entry name" value="RgpF"/>
</dbReference>
<sequence>MRLKRAIYRALGQRPPVYRRVGIEALERNWSFRRSMPDGVTILIRLLVMRGRVPAPASRALIPITPAPRWIVYFIYLPSGGLTAAHRYTLERLHAADARLAVICATPDGDVPAELHHQADALYWKGLGGFDFSAYALALHEVAERSSGADVFVLNDSVFGPFVPLDSLWPAMRWDLTGFTASAELENHIQSYAFHLKNCTRGRLRRLRAIFPRHSASDTYRDAVYSRESRFAAQAARSMTVGSLWYADNRRAGDPSVFAALPLLNAGFPFLKRSLLGKNARFYGPDEVPDRLRSLGHPVDEIVLSGTADTKVEE</sequence>
<protein>
    <recommendedName>
        <fullName evidence="3">Rhamnan synthesis protein F</fullName>
    </recommendedName>
</protein>
<organism evidence="1 2">
    <name type="scientific">Sphingomonas mollis</name>
    <dbReference type="NCBI Taxonomy" id="2795726"/>
    <lineage>
        <taxon>Bacteria</taxon>
        <taxon>Pseudomonadati</taxon>
        <taxon>Pseudomonadota</taxon>
        <taxon>Alphaproteobacteria</taxon>
        <taxon>Sphingomonadales</taxon>
        <taxon>Sphingomonadaceae</taxon>
        <taxon>Sphingomonas</taxon>
    </lineage>
</organism>